<keyword evidence="9 14" id="KW-0560">Oxidoreductase</keyword>
<dbReference type="GO" id="GO:0046872">
    <property type="term" value="F:metal ion binding"/>
    <property type="evidence" value="ECO:0007669"/>
    <property type="project" value="UniProtKB-UniRule"/>
</dbReference>
<dbReference type="RefSeq" id="WP_192113815.1">
    <property type="nucleotide sequence ID" value="NZ_CABUEN010000010.1"/>
</dbReference>
<dbReference type="InterPro" id="IPR011766">
    <property type="entry name" value="TPP_enzyme_TPP-bd"/>
</dbReference>
<dbReference type="InterPro" id="IPR017721">
    <property type="entry name" value="IorA"/>
</dbReference>
<name>A0A212K3G9_9BACT</name>
<evidence type="ECO:0000256" key="10">
    <source>
        <dbReference type="ARBA" id="ARBA00023004"/>
    </source>
</evidence>
<dbReference type="SUPFAM" id="SSF52518">
    <property type="entry name" value="Thiamin diphosphate-binding fold (THDP-binding)"/>
    <property type="match status" value="2"/>
</dbReference>
<dbReference type="SUPFAM" id="SSF52922">
    <property type="entry name" value="TK C-terminal domain-like"/>
    <property type="match status" value="1"/>
</dbReference>
<keyword evidence="16" id="KW-0670">Pyruvate</keyword>
<protein>
    <recommendedName>
        <fullName evidence="4 14">Indolepyruvate oxidoreductase subunit IorA</fullName>
        <shortName evidence="14">IOR</shortName>
        <ecNumber evidence="3 14">1.2.7.8</ecNumber>
    </recommendedName>
    <alternativeName>
        <fullName evidence="12 14">Indolepyruvate ferredoxin oxidoreductase subunit alpha</fullName>
    </alternativeName>
</protein>
<evidence type="ECO:0000256" key="9">
    <source>
        <dbReference type="ARBA" id="ARBA00023002"/>
    </source>
</evidence>
<evidence type="ECO:0000256" key="12">
    <source>
        <dbReference type="ARBA" id="ARBA00030514"/>
    </source>
</evidence>
<comment type="function">
    <text evidence="1 14">Catalyzes the ferredoxin-dependent oxidative decarboxylation of arylpyruvates.</text>
</comment>
<dbReference type="EMBL" id="FLUP01000001">
    <property type="protein sequence ID" value="SBW06138.1"/>
    <property type="molecule type" value="Genomic_DNA"/>
</dbReference>
<dbReference type="InterPro" id="IPR017896">
    <property type="entry name" value="4Fe4S_Fe-S-bd"/>
</dbReference>
<dbReference type="PANTHER" id="PTHR43710:SF7">
    <property type="entry name" value="INDOLEPYRUVATE OXIDOREDUCTASE SUBUNIT IORA"/>
    <property type="match status" value="1"/>
</dbReference>
<dbReference type="EC" id="1.2.7.8" evidence="3 14"/>
<evidence type="ECO:0000256" key="11">
    <source>
        <dbReference type="ARBA" id="ARBA00023014"/>
    </source>
</evidence>
<evidence type="ECO:0000313" key="16">
    <source>
        <dbReference type="EMBL" id="SBW06138.1"/>
    </source>
</evidence>
<dbReference type="PIRSF" id="PIRSF006439">
    <property type="entry name" value="Indolepyruvate_ferr_oxidored"/>
    <property type="match status" value="1"/>
</dbReference>
<reference evidence="16" key="1">
    <citation type="submission" date="2016-04" db="EMBL/GenBank/DDBJ databases">
        <authorList>
            <person name="Evans L.H."/>
            <person name="Alamgir A."/>
            <person name="Owens N."/>
            <person name="Weber N.D."/>
            <person name="Virtaneva K."/>
            <person name="Barbian K."/>
            <person name="Babar A."/>
            <person name="Rosenke K."/>
        </authorList>
    </citation>
    <scope>NUCLEOTIDE SEQUENCE</scope>
    <source>
        <strain evidence="16">92-2</strain>
    </source>
</reference>
<accession>A0A212K3G9</accession>
<dbReference type="GO" id="GO:0044281">
    <property type="term" value="P:small molecule metabolic process"/>
    <property type="evidence" value="ECO:0007669"/>
    <property type="project" value="UniProtKB-ARBA"/>
</dbReference>
<dbReference type="GO" id="GO:0030976">
    <property type="term" value="F:thiamine pyrophosphate binding"/>
    <property type="evidence" value="ECO:0007669"/>
    <property type="project" value="InterPro"/>
</dbReference>
<comment type="cofactor">
    <cofactor evidence="14">
        <name>[4Fe-4S] cluster</name>
        <dbReference type="ChEBI" id="CHEBI:49883"/>
    </cofactor>
    <text evidence="14">Binds 2 [4Fe-4S] clusters. In this family the first cluster has a non-standard and varying [4Fe-4S] binding motif CX(2)CX(2)CX(4-5)CP.</text>
</comment>
<dbReference type="PANTHER" id="PTHR43710">
    <property type="entry name" value="2-HYDROXYACYL-COA LYASE"/>
    <property type="match status" value="1"/>
</dbReference>
<comment type="catalytic activity">
    <reaction evidence="13 14">
        <text>indole-3-pyruvate + 2 oxidized [2Fe-2S]-[ferredoxin] + CoA = (indol-3-yl)acetyl-CoA + 2 reduced [2Fe-2S]-[ferredoxin] + CO2 + H(+)</text>
        <dbReference type="Rhea" id="RHEA:12645"/>
        <dbReference type="Rhea" id="RHEA-COMP:10000"/>
        <dbReference type="Rhea" id="RHEA-COMP:10001"/>
        <dbReference type="ChEBI" id="CHEBI:15378"/>
        <dbReference type="ChEBI" id="CHEBI:16526"/>
        <dbReference type="ChEBI" id="CHEBI:17640"/>
        <dbReference type="ChEBI" id="CHEBI:33737"/>
        <dbReference type="ChEBI" id="CHEBI:33738"/>
        <dbReference type="ChEBI" id="CHEBI:57271"/>
        <dbReference type="ChEBI" id="CHEBI:57287"/>
        <dbReference type="EC" id="1.2.7.8"/>
    </reaction>
</comment>
<sequence length="616" mass="67092">MSNHPLLQGARGERHLLLGNEAIVRGALEAGVHMVSCYPGTPSSEVPDTFHRLGGEGRYRLEYSVNEKVAMEVAAGAALGGAMSLVTMKHVGVNVAADPLFTSVYTGLPGGMVLLTADDPGCHSSQNEQDNRTYARFALLPCFEPASAQEAKDMTREAFRLARELQQPVMLRTTTRISHMRGAVDFDDLPATQPKVEFKRDPGRFVPVPAVARKRHQVLDGIIEKARQFAESSRFNTVHEPHTPTRLGIITSGVARNYLADALSAGGWEDRVRVLELGMTWPLPTAMITEFLRGCDRVLVLEEGVDLLEQDIRALVQKQEIHVRIEGKDSGLTGQGEYSTTLVMRRLSSWLDTPCPAKPVRSVDMELPGRPPNLCAGCSHRAVYYAARQVFGDDAFYSSDIGCYTLGLLPPLRAADFLVCMGSSISAGSGFARASEKPVVAFIGDSTFFHSGMTGLANAVFNQHDVILVVLDNGTTAMTGHQPNPGMVQEMLGSMSQHMDIEAIVRAMGVTQCTKVRSFNVKAVTKALEEMKAQSGVRVLITEEPCVLYARRQLKKAQPQVAEVAQQGPEAMRCLEQLACPAFYREGDNLAVDATLCTGCMVCLQVAPTAFKARKR</sequence>
<evidence type="ECO:0000256" key="14">
    <source>
        <dbReference type="PIRNR" id="PIRNR006439"/>
    </source>
</evidence>
<comment type="subunit">
    <text evidence="2">Heterodimer of the IorA and IorB subunits.</text>
</comment>
<dbReference type="InterPro" id="IPR009014">
    <property type="entry name" value="Transketo_C/PFOR_II"/>
</dbReference>
<evidence type="ECO:0000256" key="2">
    <source>
        <dbReference type="ARBA" id="ARBA00011238"/>
    </source>
</evidence>
<proteinExistence type="predicted"/>
<keyword evidence="5 14" id="KW-0813">Transport</keyword>
<evidence type="ECO:0000256" key="7">
    <source>
        <dbReference type="ARBA" id="ARBA00022723"/>
    </source>
</evidence>
<dbReference type="InterPro" id="IPR029061">
    <property type="entry name" value="THDP-binding"/>
</dbReference>
<evidence type="ECO:0000256" key="1">
    <source>
        <dbReference type="ARBA" id="ARBA00002995"/>
    </source>
</evidence>
<dbReference type="Pfam" id="PF02775">
    <property type="entry name" value="TPP_enzyme_C"/>
    <property type="match status" value="1"/>
</dbReference>
<keyword evidence="6 14" id="KW-0004">4Fe-4S</keyword>
<dbReference type="CDD" id="cd07034">
    <property type="entry name" value="TPP_PYR_PFOR_IOR-alpha_like"/>
    <property type="match status" value="1"/>
</dbReference>
<evidence type="ECO:0000259" key="15">
    <source>
        <dbReference type="PROSITE" id="PS51379"/>
    </source>
</evidence>
<evidence type="ECO:0000256" key="3">
    <source>
        <dbReference type="ARBA" id="ARBA00012812"/>
    </source>
</evidence>
<dbReference type="Gene3D" id="3.40.50.970">
    <property type="match status" value="2"/>
</dbReference>
<evidence type="ECO:0000256" key="4">
    <source>
        <dbReference type="ARBA" id="ARBA00017710"/>
    </source>
</evidence>
<gene>
    <name evidence="16" type="primary">iorA</name>
    <name evidence="16" type="ORF">KM92DES2_12150</name>
</gene>
<keyword evidence="8 14" id="KW-0249">Electron transport</keyword>
<keyword evidence="10 14" id="KW-0408">Iron</keyword>
<dbReference type="NCBIfam" id="TIGR03336">
    <property type="entry name" value="IOR_alpha"/>
    <property type="match status" value="1"/>
</dbReference>
<evidence type="ECO:0000256" key="6">
    <source>
        <dbReference type="ARBA" id="ARBA00022485"/>
    </source>
</evidence>
<keyword evidence="11 14" id="KW-0411">Iron-sulfur</keyword>
<dbReference type="GO" id="GO:0043805">
    <property type="term" value="F:indolepyruvate ferredoxin oxidoreductase activity"/>
    <property type="evidence" value="ECO:0007669"/>
    <property type="project" value="UniProtKB-UniRule"/>
</dbReference>
<evidence type="ECO:0000256" key="8">
    <source>
        <dbReference type="ARBA" id="ARBA00022982"/>
    </source>
</evidence>
<evidence type="ECO:0000256" key="13">
    <source>
        <dbReference type="ARBA" id="ARBA00048332"/>
    </source>
</evidence>
<dbReference type="AlphaFoldDB" id="A0A212K3G9"/>
<dbReference type="SUPFAM" id="SSF54862">
    <property type="entry name" value="4Fe-4S ferredoxins"/>
    <property type="match status" value="1"/>
</dbReference>
<feature type="domain" description="4Fe-4S ferredoxin-type" evidence="15">
    <location>
        <begin position="588"/>
        <end position="616"/>
    </location>
</feature>
<evidence type="ECO:0000256" key="5">
    <source>
        <dbReference type="ARBA" id="ARBA00022448"/>
    </source>
</evidence>
<dbReference type="Pfam" id="PF01855">
    <property type="entry name" value="POR_N"/>
    <property type="match status" value="1"/>
</dbReference>
<dbReference type="InterPro" id="IPR002880">
    <property type="entry name" value="Pyrv_Fd/Flavodoxin_OxRdtase_N"/>
</dbReference>
<dbReference type="GO" id="GO:0051539">
    <property type="term" value="F:4 iron, 4 sulfur cluster binding"/>
    <property type="evidence" value="ECO:0007669"/>
    <property type="project" value="UniProtKB-UniRule"/>
</dbReference>
<dbReference type="FunFam" id="3.40.50.970:FF:000039">
    <property type="entry name" value="Indolepyruvate oxidoreductase subunit IorA"/>
    <property type="match status" value="1"/>
</dbReference>
<organism evidence="16">
    <name type="scientific">uncultured Desulfovibrio sp</name>
    <dbReference type="NCBI Taxonomy" id="167968"/>
    <lineage>
        <taxon>Bacteria</taxon>
        <taxon>Pseudomonadati</taxon>
        <taxon>Thermodesulfobacteriota</taxon>
        <taxon>Desulfovibrionia</taxon>
        <taxon>Desulfovibrionales</taxon>
        <taxon>Desulfovibrionaceae</taxon>
        <taxon>Desulfovibrio</taxon>
        <taxon>environmental samples</taxon>
    </lineage>
</organism>
<keyword evidence="7 14" id="KW-0479">Metal-binding</keyword>
<dbReference type="PROSITE" id="PS51379">
    <property type="entry name" value="4FE4S_FER_2"/>
    <property type="match status" value="1"/>
</dbReference>
<dbReference type="CDD" id="cd02008">
    <property type="entry name" value="TPP_IOR_alpha"/>
    <property type="match status" value="1"/>
</dbReference>
<dbReference type="InterPro" id="IPR045025">
    <property type="entry name" value="HACL1-like"/>
</dbReference>